<protein>
    <submittedName>
        <fullName evidence="1">Uncharacterized protein</fullName>
    </submittedName>
</protein>
<evidence type="ECO:0000313" key="1">
    <source>
        <dbReference type="EMBL" id="EMD34331.1"/>
    </source>
</evidence>
<gene>
    <name evidence="1" type="ORF">CERSUDRAFT_97590</name>
</gene>
<dbReference type="EMBL" id="KB445803">
    <property type="protein sequence ID" value="EMD34331.1"/>
    <property type="molecule type" value="Genomic_DNA"/>
</dbReference>
<proteinExistence type="predicted"/>
<dbReference type="Proteomes" id="UP000016930">
    <property type="component" value="Unassembled WGS sequence"/>
</dbReference>
<name>M2R607_CERS8</name>
<accession>M2R607</accession>
<reference evidence="1 2" key="1">
    <citation type="journal article" date="2012" name="Proc. Natl. Acad. Sci. U.S.A.">
        <title>Comparative genomics of Ceriporiopsis subvermispora and Phanerochaete chrysosporium provide insight into selective ligninolysis.</title>
        <authorList>
            <person name="Fernandez-Fueyo E."/>
            <person name="Ruiz-Duenas F.J."/>
            <person name="Ferreira P."/>
            <person name="Floudas D."/>
            <person name="Hibbett D.S."/>
            <person name="Canessa P."/>
            <person name="Larrondo L.F."/>
            <person name="James T.Y."/>
            <person name="Seelenfreund D."/>
            <person name="Lobos S."/>
            <person name="Polanco R."/>
            <person name="Tello M."/>
            <person name="Honda Y."/>
            <person name="Watanabe T."/>
            <person name="Watanabe T."/>
            <person name="Ryu J.S."/>
            <person name="Kubicek C.P."/>
            <person name="Schmoll M."/>
            <person name="Gaskell J."/>
            <person name="Hammel K.E."/>
            <person name="St John F.J."/>
            <person name="Vanden Wymelenberg A."/>
            <person name="Sabat G."/>
            <person name="Splinter BonDurant S."/>
            <person name="Syed K."/>
            <person name="Yadav J.S."/>
            <person name="Doddapaneni H."/>
            <person name="Subramanian V."/>
            <person name="Lavin J.L."/>
            <person name="Oguiza J.A."/>
            <person name="Perez G."/>
            <person name="Pisabarro A.G."/>
            <person name="Ramirez L."/>
            <person name="Santoyo F."/>
            <person name="Master E."/>
            <person name="Coutinho P.M."/>
            <person name="Henrissat B."/>
            <person name="Lombard V."/>
            <person name="Magnuson J.K."/>
            <person name="Kuees U."/>
            <person name="Hori C."/>
            <person name="Igarashi K."/>
            <person name="Samejima M."/>
            <person name="Held B.W."/>
            <person name="Barry K.W."/>
            <person name="LaButti K.M."/>
            <person name="Lapidus A."/>
            <person name="Lindquist E.A."/>
            <person name="Lucas S.M."/>
            <person name="Riley R."/>
            <person name="Salamov A.A."/>
            <person name="Hoffmeister D."/>
            <person name="Schwenk D."/>
            <person name="Hadar Y."/>
            <person name="Yarden O."/>
            <person name="de Vries R.P."/>
            <person name="Wiebenga A."/>
            <person name="Stenlid J."/>
            <person name="Eastwood D."/>
            <person name="Grigoriev I.V."/>
            <person name="Berka R.M."/>
            <person name="Blanchette R.A."/>
            <person name="Kersten P."/>
            <person name="Martinez A.T."/>
            <person name="Vicuna R."/>
            <person name="Cullen D."/>
        </authorList>
    </citation>
    <scope>NUCLEOTIDE SEQUENCE [LARGE SCALE GENOMIC DNA]</scope>
    <source>
        <strain evidence="1 2">B</strain>
    </source>
</reference>
<keyword evidence="2" id="KW-1185">Reference proteome</keyword>
<organism evidence="1 2">
    <name type="scientific">Ceriporiopsis subvermispora (strain B)</name>
    <name type="common">White-rot fungus</name>
    <name type="synonym">Gelatoporia subvermispora</name>
    <dbReference type="NCBI Taxonomy" id="914234"/>
    <lineage>
        <taxon>Eukaryota</taxon>
        <taxon>Fungi</taxon>
        <taxon>Dikarya</taxon>
        <taxon>Basidiomycota</taxon>
        <taxon>Agaricomycotina</taxon>
        <taxon>Agaricomycetes</taxon>
        <taxon>Polyporales</taxon>
        <taxon>Gelatoporiaceae</taxon>
        <taxon>Gelatoporia</taxon>
    </lineage>
</organism>
<dbReference type="AlphaFoldDB" id="M2R607"/>
<dbReference type="HOGENOM" id="CLU_1618797_0_0_1"/>
<sequence>MSGALGQLIDVNGLAYAACELDYPTSSLSMKHSRCLALSAALARALRRTPKAHEATLKRALRARTTTSFLALRAPPGPPPMRRRHMADTARWALLASYPRQPNSAPADADSVGLSPGSVRWNASKWHAEARPEPVTEGGSGHSASSWSIAVAVGAVIVPNAVYD</sequence>
<evidence type="ECO:0000313" key="2">
    <source>
        <dbReference type="Proteomes" id="UP000016930"/>
    </source>
</evidence>